<protein>
    <submittedName>
        <fullName evidence="1">Uncharacterized protein</fullName>
    </submittedName>
</protein>
<accession>A0ABU9VLZ4</accession>
<sequence length="257" mass="30229">MKPFMHISTDDMITVFGDLSHNAFSYKSMFDQPVLSFLRDIHLQYGMVHSGYVFYESADQAFNLTQVSNQYASEFQEHVHWLRWGFRAENVRSRYESATYDQVKNDYARVLRELSRITGGAVAIDRVVRTHFYEVNAEAVSAFKDHSEHGVNGLLSAEDNWHSYDLGAEQRDELKRYGRMRDQARDLTFYRTDMRLEHVPDVESQLKLFQAAEKDLIIFTHEKYLFTEVMKEKIRLCCEFAVGNGYRFGFPMDEIDY</sequence>
<name>A0ABU9VLZ4_9BACI</name>
<evidence type="ECO:0000313" key="1">
    <source>
        <dbReference type="EMBL" id="MEN0644929.1"/>
    </source>
</evidence>
<reference evidence="1 2" key="1">
    <citation type="submission" date="2024-03" db="EMBL/GenBank/DDBJ databases">
        <title>Bacilli Hybrid Assemblies.</title>
        <authorList>
            <person name="Kovac J."/>
        </authorList>
    </citation>
    <scope>NUCLEOTIDE SEQUENCE [LARGE SCALE GENOMIC DNA]</scope>
    <source>
        <strain evidence="1 2">FSL R7-0666</strain>
    </source>
</reference>
<comment type="caution">
    <text evidence="1">The sequence shown here is derived from an EMBL/GenBank/DDBJ whole genome shotgun (WGS) entry which is preliminary data.</text>
</comment>
<keyword evidence="2" id="KW-1185">Reference proteome</keyword>
<proteinExistence type="predicted"/>
<organism evidence="1 2">
    <name type="scientific">Alkalicoccobacillus gibsonii</name>
    <dbReference type="NCBI Taxonomy" id="79881"/>
    <lineage>
        <taxon>Bacteria</taxon>
        <taxon>Bacillati</taxon>
        <taxon>Bacillota</taxon>
        <taxon>Bacilli</taxon>
        <taxon>Bacillales</taxon>
        <taxon>Bacillaceae</taxon>
        <taxon>Alkalicoccobacillus</taxon>
    </lineage>
</organism>
<dbReference type="RefSeq" id="WP_343131550.1">
    <property type="nucleotide sequence ID" value="NZ_JBCITK010000001.1"/>
</dbReference>
<dbReference type="EMBL" id="JBCITK010000001">
    <property type="protein sequence ID" value="MEN0644929.1"/>
    <property type="molecule type" value="Genomic_DNA"/>
</dbReference>
<dbReference type="Proteomes" id="UP001418796">
    <property type="component" value="Unassembled WGS sequence"/>
</dbReference>
<evidence type="ECO:0000313" key="2">
    <source>
        <dbReference type="Proteomes" id="UP001418796"/>
    </source>
</evidence>
<gene>
    <name evidence="1" type="ORF">MKY91_17370</name>
</gene>